<dbReference type="AlphaFoldDB" id="A0A8R7TU89"/>
<evidence type="ECO:0000313" key="2">
    <source>
        <dbReference type="Proteomes" id="UP000015106"/>
    </source>
</evidence>
<reference evidence="1" key="2">
    <citation type="submission" date="2018-03" db="EMBL/GenBank/DDBJ databases">
        <title>The Triticum urartu genome reveals the dynamic nature of wheat genome evolution.</title>
        <authorList>
            <person name="Ling H."/>
            <person name="Ma B."/>
            <person name="Shi X."/>
            <person name="Liu H."/>
            <person name="Dong L."/>
            <person name="Sun H."/>
            <person name="Cao Y."/>
            <person name="Gao Q."/>
            <person name="Zheng S."/>
            <person name="Li Y."/>
            <person name="Yu Y."/>
            <person name="Du H."/>
            <person name="Qi M."/>
            <person name="Li Y."/>
            <person name="Yu H."/>
            <person name="Cui Y."/>
            <person name="Wang N."/>
            <person name="Chen C."/>
            <person name="Wu H."/>
            <person name="Zhao Y."/>
            <person name="Zhang J."/>
            <person name="Li Y."/>
            <person name="Zhou W."/>
            <person name="Zhang B."/>
            <person name="Hu W."/>
            <person name="Eijk M."/>
            <person name="Tang J."/>
            <person name="Witsenboer H."/>
            <person name="Zhao S."/>
            <person name="Li Z."/>
            <person name="Zhang A."/>
            <person name="Wang D."/>
            <person name="Liang C."/>
        </authorList>
    </citation>
    <scope>NUCLEOTIDE SEQUENCE [LARGE SCALE GENOMIC DNA]</scope>
    <source>
        <strain evidence="1">cv. G1812</strain>
    </source>
</reference>
<reference evidence="2" key="1">
    <citation type="journal article" date="2013" name="Nature">
        <title>Draft genome of the wheat A-genome progenitor Triticum urartu.</title>
        <authorList>
            <person name="Ling H.Q."/>
            <person name="Zhao S."/>
            <person name="Liu D."/>
            <person name="Wang J."/>
            <person name="Sun H."/>
            <person name="Zhang C."/>
            <person name="Fan H."/>
            <person name="Li D."/>
            <person name="Dong L."/>
            <person name="Tao Y."/>
            <person name="Gao C."/>
            <person name="Wu H."/>
            <person name="Li Y."/>
            <person name="Cui Y."/>
            <person name="Guo X."/>
            <person name="Zheng S."/>
            <person name="Wang B."/>
            <person name="Yu K."/>
            <person name="Liang Q."/>
            <person name="Yang W."/>
            <person name="Lou X."/>
            <person name="Chen J."/>
            <person name="Feng M."/>
            <person name="Jian J."/>
            <person name="Zhang X."/>
            <person name="Luo G."/>
            <person name="Jiang Y."/>
            <person name="Liu J."/>
            <person name="Wang Z."/>
            <person name="Sha Y."/>
            <person name="Zhang B."/>
            <person name="Wu H."/>
            <person name="Tang D."/>
            <person name="Shen Q."/>
            <person name="Xue P."/>
            <person name="Zou S."/>
            <person name="Wang X."/>
            <person name="Liu X."/>
            <person name="Wang F."/>
            <person name="Yang Y."/>
            <person name="An X."/>
            <person name="Dong Z."/>
            <person name="Zhang K."/>
            <person name="Zhang X."/>
            <person name="Luo M.C."/>
            <person name="Dvorak J."/>
            <person name="Tong Y."/>
            <person name="Wang J."/>
            <person name="Yang H."/>
            <person name="Li Z."/>
            <person name="Wang D."/>
            <person name="Zhang A."/>
            <person name="Wang J."/>
        </authorList>
    </citation>
    <scope>NUCLEOTIDE SEQUENCE</scope>
    <source>
        <strain evidence="2">cv. G1812</strain>
    </source>
</reference>
<evidence type="ECO:0000313" key="1">
    <source>
        <dbReference type="EnsemblPlants" id="TuG1812G0300002228.01.T01"/>
    </source>
</evidence>
<dbReference type="Gramene" id="TuG1812G0300002228.01.T01">
    <property type="protein sequence ID" value="TuG1812G0300002228.01.T01"/>
    <property type="gene ID" value="TuG1812G0300002228.01"/>
</dbReference>
<name>A0A8R7TU89_TRIUA</name>
<dbReference type="EnsemblPlants" id="TuG1812G0300002228.01.T01">
    <property type="protein sequence ID" value="TuG1812G0300002228.01.T01"/>
    <property type="gene ID" value="TuG1812G0300002228.01"/>
</dbReference>
<keyword evidence="2" id="KW-1185">Reference proteome</keyword>
<organism evidence="1 2">
    <name type="scientific">Triticum urartu</name>
    <name type="common">Red wild einkorn</name>
    <name type="synonym">Crithodium urartu</name>
    <dbReference type="NCBI Taxonomy" id="4572"/>
    <lineage>
        <taxon>Eukaryota</taxon>
        <taxon>Viridiplantae</taxon>
        <taxon>Streptophyta</taxon>
        <taxon>Embryophyta</taxon>
        <taxon>Tracheophyta</taxon>
        <taxon>Spermatophyta</taxon>
        <taxon>Magnoliopsida</taxon>
        <taxon>Liliopsida</taxon>
        <taxon>Poales</taxon>
        <taxon>Poaceae</taxon>
        <taxon>BOP clade</taxon>
        <taxon>Pooideae</taxon>
        <taxon>Triticodae</taxon>
        <taxon>Triticeae</taxon>
        <taxon>Triticinae</taxon>
        <taxon>Triticum</taxon>
    </lineage>
</organism>
<accession>A0A8R7TU89</accession>
<sequence>MGPWPVHYAHTGAGCPGWGPDVRGLHSVMEGPDFRAKGLDVRGLRRSRMSGVGRMFRLCW</sequence>
<protein>
    <submittedName>
        <fullName evidence="1">Uncharacterized protein</fullName>
    </submittedName>
</protein>
<reference evidence="1" key="3">
    <citation type="submission" date="2022-06" db="UniProtKB">
        <authorList>
            <consortium name="EnsemblPlants"/>
        </authorList>
    </citation>
    <scope>IDENTIFICATION</scope>
</reference>
<proteinExistence type="predicted"/>
<dbReference type="Proteomes" id="UP000015106">
    <property type="component" value="Chromosome 3"/>
</dbReference>